<dbReference type="PROSITE" id="PS51144">
    <property type="entry name" value="ALPHA_CA_2"/>
    <property type="match status" value="1"/>
</dbReference>
<dbReference type="InterPro" id="IPR036398">
    <property type="entry name" value="CA_dom_sf"/>
</dbReference>
<dbReference type="SUPFAM" id="SSF51069">
    <property type="entry name" value="Carbonic anhydrase"/>
    <property type="match status" value="1"/>
</dbReference>
<dbReference type="PANTHER" id="PTHR18952:SF208">
    <property type="entry name" value="CARBONIC ANHYDRASE XA-RELATED"/>
    <property type="match status" value="1"/>
</dbReference>
<accession>A0A7I5E780</accession>
<dbReference type="InterPro" id="IPR001148">
    <property type="entry name" value="CA_dom"/>
</dbReference>
<dbReference type="GO" id="GO:0006730">
    <property type="term" value="P:one-carbon metabolic process"/>
    <property type="evidence" value="ECO:0007669"/>
    <property type="project" value="TreeGrafter"/>
</dbReference>
<dbReference type="WBParaSite" id="HCON_00043020-00001">
    <property type="protein sequence ID" value="HCON_00043020-00001"/>
    <property type="gene ID" value="HCON_00043020"/>
</dbReference>
<sequence>ENSRRLPEGVNLVLGFLDASIAIDSLRRLAIVFGGSITSQDHEMIWLLLLVSEVHSVLAIEYPWTFDNDLFGGPDFWGLVNRDWRMCTAGQMQSPVNIDPTQLLFDPHLERISIDDINVEATFENIGQLPIITINETLSKNSINITGGPALPYRYRLHQISVHFGQPDGERGSEHTVDRVRFPAEVQLLAYNIDLYTNYSQAVTQPRGLLAIAVIVDIGTVTEVTLRRLTVASQSITYKGMRTTLRQLHPAGLLPRTHHYVTYEGSLTIPGCQETVTWIIMNNPIYITREDLQIWNELQKTESKQADPAYMTPAYRPLKALNGRLLRTNINVNYRQTSSPTCSSNIYTEMGYRSNPARARHNQSITKRNAPKFLEREVFELENIETEAISNAS</sequence>
<dbReference type="GO" id="GO:0008270">
    <property type="term" value="F:zinc ion binding"/>
    <property type="evidence" value="ECO:0007669"/>
    <property type="project" value="InterPro"/>
</dbReference>
<proteinExistence type="inferred from homology"/>
<dbReference type="AlphaFoldDB" id="A0A7I5E780"/>
<dbReference type="OrthoDB" id="5978072at2759"/>
<feature type="domain" description="Alpha-carbonic anhydrase" evidence="2">
    <location>
        <begin position="62"/>
        <end position="330"/>
    </location>
</feature>
<evidence type="ECO:0000259" key="2">
    <source>
        <dbReference type="PROSITE" id="PS51144"/>
    </source>
</evidence>
<evidence type="ECO:0000313" key="3">
    <source>
        <dbReference type="Proteomes" id="UP000025227"/>
    </source>
</evidence>
<keyword evidence="3" id="KW-1185">Reference proteome</keyword>
<comment type="similarity">
    <text evidence="1">Belongs to the alpha-carbonic anhydrase family.</text>
</comment>
<dbReference type="Gene3D" id="3.10.200.10">
    <property type="entry name" value="Alpha carbonic anhydrase"/>
    <property type="match status" value="1"/>
</dbReference>
<protein>
    <submittedName>
        <fullName evidence="4">Alpha-carbonic anhydrase domain-containing protein</fullName>
    </submittedName>
</protein>
<dbReference type="Pfam" id="PF00194">
    <property type="entry name" value="Carb_anhydrase"/>
    <property type="match status" value="1"/>
</dbReference>
<dbReference type="Proteomes" id="UP000025227">
    <property type="component" value="Unplaced"/>
</dbReference>
<dbReference type="SMART" id="SM01057">
    <property type="entry name" value="Carb_anhydrase"/>
    <property type="match status" value="1"/>
</dbReference>
<dbReference type="GO" id="GO:0004089">
    <property type="term" value="F:carbonate dehydratase activity"/>
    <property type="evidence" value="ECO:0007669"/>
    <property type="project" value="InterPro"/>
</dbReference>
<evidence type="ECO:0000256" key="1">
    <source>
        <dbReference type="ARBA" id="ARBA00010718"/>
    </source>
</evidence>
<organism evidence="3 4">
    <name type="scientific">Haemonchus contortus</name>
    <name type="common">Barber pole worm</name>
    <dbReference type="NCBI Taxonomy" id="6289"/>
    <lineage>
        <taxon>Eukaryota</taxon>
        <taxon>Metazoa</taxon>
        <taxon>Ecdysozoa</taxon>
        <taxon>Nematoda</taxon>
        <taxon>Chromadorea</taxon>
        <taxon>Rhabditida</taxon>
        <taxon>Rhabditina</taxon>
        <taxon>Rhabditomorpha</taxon>
        <taxon>Strongyloidea</taxon>
        <taxon>Trichostrongylidae</taxon>
        <taxon>Haemonchus</taxon>
    </lineage>
</organism>
<name>A0A7I5E780_HAECO</name>
<reference evidence="4" key="1">
    <citation type="submission" date="2020-12" db="UniProtKB">
        <authorList>
            <consortium name="WormBaseParasite"/>
        </authorList>
    </citation>
    <scope>IDENTIFICATION</scope>
    <source>
        <strain evidence="4">MHco3</strain>
    </source>
</reference>
<evidence type="ECO:0000313" key="4">
    <source>
        <dbReference type="WBParaSite" id="HCON_00043020-00001"/>
    </source>
</evidence>
<dbReference type="PANTHER" id="PTHR18952">
    <property type="entry name" value="CARBONIC ANHYDRASE"/>
    <property type="match status" value="1"/>
</dbReference>
<dbReference type="InterPro" id="IPR023561">
    <property type="entry name" value="Carbonic_anhydrase_a-class"/>
</dbReference>